<feature type="transmembrane region" description="Helical" evidence="1">
    <location>
        <begin position="180"/>
        <end position="202"/>
    </location>
</feature>
<feature type="transmembrane region" description="Helical" evidence="1">
    <location>
        <begin position="155"/>
        <end position="174"/>
    </location>
</feature>
<evidence type="ECO:0000313" key="4">
    <source>
        <dbReference type="Proteomes" id="UP000036923"/>
    </source>
</evidence>
<keyword evidence="1" id="KW-1133">Transmembrane helix</keyword>
<feature type="transmembrane region" description="Helical" evidence="1">
    <location>
        <begin position="80"/>
        <end position="100"/>
    </location>
</feature>
<dbReference type="Pfam" id="PF14378">
    <property type="entry name" value="PAP2_3"/>
    <property type="match status" value="1"/>
</dbReference>
<dbReference type="RefSeq" id="WP_050753392.1">
    <property type="nucleotide sequence ID" value="NZ_JQKC01000016.1"/>
</dbReference>
<keyword evidence="1" id="KW-0812">Transmembrane</keyword>
<evidence type="ECO:0000313" key="3">
    <source>
        <dbReference type="EMBL" id="KNY27133.1"/>
    </source>
</evidence>
<keyword evidence="4" id="KW-1185">Reference proteome</keyword>
<feature type="transmembrane region" description="Helical" evidence="1">
    <location>
        <begin position="127"/>
        <end position="148"/>
    </location>
</feature>
<proteinExistence type="predicted"/>
<dbReference type="EMBL" id="LGTC01000001">
    <property type="protein sequence ID" value="KNY27133.1"/>
    <property type="molecule type" value="Genomic_DNA"/>
</dbReference>
<dbReference type="AlphaFoldDB" id="A0A0L6JMX1"/>
<dbReference type="InterPro" id="IPR036938">
    <property type="entry name" value="PAP2/HPO_sf"/>
</dbReference>
<reference evidence="4" key="1">
    <citation type="submission" date="2015-07" db="EMBL/GenBank/DDBJ databases">
        <title>Near-Complete Genome Sequence of the Cellulolytic Bacterium Bacteroides (Pseudobacteroides) cellulosolvens ATCC 35603.</title>
        <authorList>
            <person name="Dassa B."/>
            <person name="Utturkar S.M."/>
            <person name="Klingeman D.M."/>
            <person name="Hurt R.A."/>
            <person name="Keller M."/>
            <person name="Xu J."/>
            <person name="Reddy Y.H.K."/>
            <person name="Borovok I."/>
            <person name="Grinberg I.R."/>
            <person name="Lamed R."/>
            <person name="Zhivin O."/>
            <person name="Bayer E.A."/>
            <person name="Brown S.D."/>
        </authorList>
    </citation>
    <scope>NUCLEOTIDE SEQUENCE [LARGE SCALE GENOMIC DNA]</scope>
    <source>
        <strain evidence="4">DSM 2933</strain>
    </source>
</reference>
<evidence type="ECO:0000256" key="1">
    <source>
        <dbReference type="SAM" id="Phobius"/>
    </source>
</evidence>
<feature type="transmembrane region" description="Helical" evidence="1">
    <location>
        <begin position="52"/>
        <end position="73"/>
    </location>
</feature>
<dbReference type="Proteomes" id="UP000036923">
    <property type="component" value="Unassembled WGS sequence"/>
</dbReference>
<dbReference type="eggNOG" id="COG0671">
    <property type="taxonomic scope" value="Bacteria"/>
</dbReference>
<accession>A0A0L6JMX1</accession>
<feature type="domain" description="Inositolphosphotransferase Aur1/Ipt1" evidence="2">
    <location>
        <begin position="57"/>
        <end position="193"/>
    </location>
</feature>
<sequence length="225" mass="26367">MNNSKMSSIIFRILFLVTLPLINIIHTALNNYRGNVHILRTHLDLIIPFEKIFIIPYLLWFFYFVSVLVYFAFVDRKNYFRLLFSIILGNFICHIIYYFYPTTVPRPDVMGNDIFSYLVRLTYASDNPFNCFPSVHVLNALLASMYLFNYAKKAAVKYFSVIAFVLITLSTLFVKQHYVLDAVASSIIGVSMYVLFTSDYIWNTQSFKRMAYLLVPGFAKKYYVK</sequence>
<organism evidence="3 4">
    <name type="scientific">Pseudobacteroides cellulosolvens ATCC 35603 = DSM 2933</name>
    <dbReference type="NCBI Taxonomy" id="398512"/>
    <lineage>
        <taxon>Bacteria</taxon>
        <taxon>Bacillati</taxon>
        <taxon>Bacillota</taxon>
        <taxon>Clostridia</taxon>
        <taxon>Eubacteriales</taxon>
        <taxon>Oscillospiraceae</taxon>
        <taxon>Pseudobacteroides</taxon>
    </lineage>
</organism>
<dbReference type="SUPFAM" id="SSF48317">
    <property type="entry name" value="Acid phosphatase/Vanadium-dependent haloperoxidase"/>
    <property type="match status" value="1"/>
</dbReference>
<gene>
    <name evidence="3" type="ORF">Bccel_2398</name>
</gene>
<dbReference type="CDD" id="cd03386">
    <property type="entry name" value="PAP2_Aur1_like"/>
    <property type="match status" value="1"/>
</dbReference>
<keyword evidence="1" id="KW-0472">Membrane</keyword>
<feature type="transmembrane region" description="Helical" evidence="1">
    <location>
        <begin position="9"/>
        <end position="32"/>
    </location>
</feature>
<dbReference type="STRING" id="398512.Bccel_2398"/>
<dbReference type="GO" id="GO:0016020">
    <property type="term" value="C:membrane"/>
    <property type="evidence" value="ECO:0007669"/>
    <property type="project" value="UniProtKB-SubCell"/>
</dbReference>
<dbReference type="Gene3D" id="1.20.144.10">
    <property type="entry name" value="Phosphatidic acid phosphatase type 2/haloperoxidase"/>
    <property type="match status" value="1"/>
</dbReference>
<dbReference type="OrthoDB" id="9790723at2"/>
<name>A0A0L6JMX1_9FIRM</name>
<comment type="caution">
    <text evidence="3">The sequence shown here is derived from an EMBL/GenBank/DDBJ whole genome shotgun (WGS) entry which is preliminary data.</text>
</comment>
<protein>
    <submittedName>
        <fullName evidence="3">Phosphoesterase PA-phosphatase related protein</fullName>
    </submittedName>
</protein>
<dbReference type="InterPro" id="IPR026841">
    <property type="entry name" value="Aur1/Ipt1"/>
</dbReference>
<evidence type="ECO:0000259" key="2">
    <source>
        <dbReference type="Pfam" id="PF14378"/>
    </source>
</evidence>